<feature type="domain" description="AMP-dependent synthetase/ligase" evidence="1">
    <location>
        <begin position="30"/>
        <end position="413"/>
    </location>
</feature>
<dbReference type="Proteomes" id="UP000006798">
    <property type="component" value="Plasmid pBB1"/>
</dbReference>
<evidence type="ECO:0000313" key="3">
    <source>
        <dbReference type="EMBL" id="AEI82535.1"/>
    </source>
</evidence>
<dbReference type="PROSITE" id="PS00455">
    <property type="entry name" value="AMP_BINDING"/>
    <property type="match status" value="1"/>
</dbReference>
<keyword evidence="3" id="KW-0436">Ligase</keyword>
<dbReference type="Gene3D" id="3.30.300.30">
    <property type="match status" value="1"/>
</dbReference>
<dbReference type="GeneID" id="34312668"/>
<dbReference type="KEGG" id="cnc:CNE_BB1p11270"/>
<sequence length="565" mass="62668">MPQLTRHFAHWPAGVPRSLEVADCNLFCHLEESATRVPDKPAVVFYGRRMTFHDLHAAAMALAGYLQHRLSVRQGDRVLLLMQNCPQYMIAFYAVMRCDAVVVAMNPMSTREEMEYYARDSGARVVIATQDLIDPLTGLLEQDVLDGCVVGLAGEFAGRPEDVPYLAIPGFVTEPRQGAMHPRTHDFSQVLAAGIAPLPMRARGRDLAVIGYTSGTTGKPKGAMLSHANFAYTLAHREHWQSDRADEDELLTLPVSHLAGMRAMNQAVRLGRTLAMLARWDANAALELIERLRLRSWAAVPTMLAELFARPDIDQRDLSSLTRIYGGASAMPEALARRMQSRLGIPFLESYGLTEFCGMSHSNPPQAPRRQCAGVPVINCDARVINPETGVELGTNEPGEIVMHGPTMFGGYWNKPEATAAAFIELDGKRFLRSGDLGYHDEDGYFYITDRLKRMINASGLKVWPAEIESILYGHPAVQEACVISAFDPHRGETVKALVVLRPASRGTVQPQALVDWARGCMSAYKVPRTVEFVDSLPKTSTGKILWREMQLEQDERDREARGQV</sequence>
<dbReference type="Pfam" id="PF00501">
    <property type="entry name" value="AMP-binding"/>
    <property type="match status" value="1"/>
</dbReference>
<dbReference type="RefSeq" id="WP_013959567.1">
    <property type="nucleotide sequence ID" value="NC_015727.1"/>
</dbReference>
<dbReference type="Gene3D" id="3.40.50.12780">
    <property type="entry name" value="N-terminal domain of ligase-like"/>
    <property type="match status" value="1"/>
</dbReference>
<proteinExistence type="predicted"/>
<reference evidence="3 4" key="1">
    <citation type="journal article" date="2011" name="J. Bacteriol.">
        <title>Complete genome sequence of the type strain Cupriavidus necator N-1.</title>
        <authorList>
            <person name="Poehlein A."/>
            <person name="Kusian B."/>
            <person name="Friedrich B."/>
            <person name="Daniel R."/>
            <person name="Bowien B."/>
        </authorList>
    </citation>
    <scope>NUCLEOTIDE SEQUENCE [LARGE SCALE GENOMIC DNA]</scope>
    <source>
        <strain evidence="4">ATCC 43291 / DSM 13513 / CCUG 52238 / LMG 8453 / N-1</strain>
        <plasmid evidence="3 4">pBB1</plasmid>
    </source>
</reference>
<dbReference type="InterPro" id="IPR000873">
    <property type="entry name" value="AMP-dep_synth/lig_dom"/>
</dbReference>
<dbReference type="HOGENOM" id="CLU_000022_59_7_4"/>
<dbReference type="EMBL" id="CP002879">
    <property type="protein sequence ID" value="AEI82535.1"/>
    <property type="molecule type" value="Genomic_DNA"/>
</dbReference>
<evidence type="ECO:0000259" key="1">
    <source>
        <dbReference type="Pfam" id="PF00501"/>
    </source>
</evidence>
<evidence type="ECO:0000313" key="4">
    <source>
        <dbReference type="Proteomes" id="UP000006798"/>
    </source>
</evidence>
<dbReference type="InterPro" id="IPR045851">
    <property type="entry name" value="AMP-bd_C_sf"/>
</dbReference>
<geneLocation type="plasmid" evidence="3 4">
    <name>pBB1</name>
</geneLocation>
<dbReference type="NCBIfam" id="NF006181">
    <property type="entry name" value="PRK08314.1"/>
    <property type="match status" value="1"/>
</dbReference>
<evidence type="ECO:0000259" key="2">
    <source>
        <dbReference type="Pfam" id="PF13193"/>
    </source>
</evidence>
<dbReference type="InterPro" id="IPR020845">
    <property type="entry name" value="AMP-binding_CS"/>
</dbReference>
<dbReference type="InterPro" id="IPR042099">
    <property type="entry name" value="ANL_N_sf"/>
</dbReference>
<name>F8GUY1_CUPNN</name>
<feature type="domain" description="AMP-binding enzyme C-terminal" evidence="2">
    <location>
        <begin position="467"/>
        <end position="544"/>
    </location>
</feature>
<organism evidence="3 4">
    <name type="scientific">Cupriavidus necator (strain ATCC 43291 / DSM 13513 / CCUG 52238 / LMG 8453 / N-1)</name>
    <name type="common">Ralstonia eutropha</name>
    <dbReference type="NCBI Taxonomy" id="1042878"/>
    <lineage>
        <taxon>Bacteria</taxon>
        <taxon>Pseudomonadati</taxon>
        <taxon>Pseudomonadota</taxon>
        <taxon>Betaproteobacteria</taxon>
        <taxon>Burkholderiales</taxon>
        <taxon>Burkholderiaceae</taxon>
        <taxon>Cupriavidus</taxon>
    </lineage>
</organism>
<accession>F8GUY1</accession>
<dbReference type="Pfam" id="PF13193">
    <property type="entry name" value="AMP-binding_C"/>
    <property type="match status" value="1"/>
</dbReference>
<gene>
    <name evidence="3" type="primary">lcfA1</name>
    <name evidence="3" type="ordered locus">CNE_BB1p11270</name>
</gene>
<keyword evidence="3" id="KW-0614">Plasmid</keyword>
<dbReference type="InterPro" id="IPR025110">
    <property type="entry name" value="AMP-bd_C"/>
</dbReference>
<dbReference type="InterPro" id="IPR050237">
    <property type="entry name" value="ATP-dep_AMP-bd_enzyme"/>
</dbReference>
<dbReference type="GO" id="GO:0004467">
    <property type="term" value="F:long-chain fatty acid-CoA ligase activity"/>
    <property type="evidence" value="ECO:0007669"/>
    <property type="project" value="UniProtKB-EC"/>
</dbReference>
<dbReference type="AlphaFoldDB" id="F8GUY1"/>
<dbReference type="PANTHER" id="PTHR43767:SF1">
    <property type="entry name" value="NONRIBOSOMAL PEPTIDE SYNTHASE PES1 (EUROFUNG)-RELATED"/>
    <property type="match status" value="1"/>
</dbReference>
<dbReference type="EC" id="6.2.1.3" evidence="3"/>
<dbReference type="PANTHER" id="PTHR43767">
    <property type="entry name" value="LONG-CHAIN-FATTY-ACID--COA LIGASE"/>
    <property type="match status" value="1"/>
</dbReference>
<dbReference type="SUPFAM" id="SSF56801">
    <property type="entry name" value="Acetyl-CoA synthetase-like"/>
    <property type="match status" value="1"/>
</dbReference>
<protein>
    <submittedName>
        <fullName evidence="3">Long-chain-fatty-acid--CoA ligase LcfA</fullName>
        <ecNumber evidence="3">6.2.1.3</ecNumber>
    </submittedName>
</protein>